<dbReference type="InterPro" id="IPR029044">
    <property type="entry name" value="Nucleotide-diphossugar_trans"/>
</dbReference>
<evidence type="ECO:0000259" key="1">
    <source>
        <dbReference type="Pfam" id="PF00535"/>
    </source>
</evidence>
<proteinExistence type="predicted"/>
<keyword evidence="2" id="KW-0808">Transferase</keyword>
<dbReference type="OrthoDB" id="6307329at2"/>
<protein>
    <submittedName>
        <fullName evidence="2">Glycosyltransferase</fullName>
    </submittedName>
</protein>
<accession>A0A5C7AP26</accession>
<gene>
    <name evidence="2" type="ORF">ES711_01025</name>
</gene>
<dbReference type="RefSeq" id="WP_146888684.1">
    <property type="nucleotide sequence ID" value="NZ_VORX01000001.1"/>
</dbReference>
<dbReference type="InterPro" id="IPR001173">
    <property type="entry name" value="Glyco_trans_2-like"/>
</dbReference>
<dbReference type="Gene3D" id="3.90.550.10">
    <property type="entry name" value="Spore Coat Polysaccharide Biosynthesis Protein SpsA, Chain A"/>
    <property type="match status" value="1"/>
</dbReference>
<dbReference type="Proteomes" id="UP000321734">
    <property type="component" value="Unassembled WGS sequence"/>
</dbReference>
<dbReference type="GO" id="GO:0016758">
    <property type="term" value="F:hexosyltransferase activity"/>
    <property type="evidence" value="ECO:0007669"/>
    <property type="project" value="UniProtKB-ARBA"/>
</dbReference>
<dbReference type="SUPFAM" id="SSF53448">
    <property type="entry name" value="Nucleotide-diphospho-sugar transferases"/>
    <property type="match status" value="1"/>
</dbReference>
<sequence length="311" mass="36170">MVPFFSIIIPLYNKEHYIGNTLDHVLAQTFINFEVIVVNDGSTDGSGLVVTSRSDDRIRYYEQNNQGVASARNTAIGHVRSQYIALLDADDLWHHTYLERMQQLIQSYPEQQVFTAAVLLEMSSKSIPSMYSIRNLKANDVRVVDYFESSSINSLLTSSSIVVHHGVFKKIGTYNPLYKSREDTDLWIRIGLQYKVVFLNQLLVTYRYHSQSLSRLKHNFSDQPSLDSYLQHETTHPSLKKFLDINRFSMAILAKLDHDQRKFEAFKAAIDYTNLNKKQRFLLQQPPLMIKFLHRFKLLVQHLGFRLSAYR</sequence>
<evidence type="ECO:0000313" key="2">
    <source>
        <dbReference type="EMBL" id="TXE10520.1"/>
    </source>
</evidence>
<dbReference type="PANTHER" id="PTHR22916">
    <property type="entry name" value="GLYCOSYLTRANSFERASE"/>
    <property type="match status" value="1"/>
</dbReference>
<evidence type="ECO:0000313" key="3">
    <source>
        <dbReference type="Proteomes" id="UP000321734"/>
    </source>
</evidence>
<dbReference type="PANTHER" id="PTHR22916:SF3">
    <property type="entry name" value="UDP-GLCNAC:BETAGAL BETA-1,3-N-ACETYLGLUCOSAMINYLTRANSFERASE-LIKE PROTEIN 1"/>
    <property type="match status" value="1"/>
</dbReference>
<dbReference type="Pfam" id="PF00535">
    <property type="entry name" value="Glycos_transf_2"/>
    <property type="match status" value="1"/>
</dbReference>
<keyword evidence="3" id="KW-1185">Reference proteome</keyword>
<name>A0A5C7AP26_9FLAO</name>
<reference evidence="2 3" key="1">
    <citation type="submission" date="2019-08" db="EMBL/GenBank/DDBJ databases">
        <title>Genome sequence of Gelidibacter salicanalis IC162T.</title>
        <authorList>
            <person name="Bowman J.P."/>
        </authorList>
    </citation>
    <scope>NUCLEOTIDE SEQUENCE [LARGE SCALE GENOMIC DNA]</scope>
    <source>
        <strain evidence="2 3">IC162</strain>
    </source>
</reference>
<organism evidence="2 3">
    <name type="scientific">Gelidibacter salicanalis</name>
    <dbReference type="NCBI Taxonomy" id="291193"/>
    <lineage>
        <taxon>Bacteria</taxon>
        <taxon>Pseudomonadati</taxon>
        <taxon>Bacteroidota</taxon>
        <taxon>Flavobacteriia</taxon>
        <taxon>Flavobacteriales</taxon>
        <taxon>Flavobacteriaceae</taxon>
        <taxon>Gelidibacter</taxon>
    </lineage>
</organism>
<dbReference type="AlphaFoldDB" id="A0A5C7AP26"/>
<feature type="domain" description="Glycosyltransferase 2-like" evidence="1">
    <location>
        <begin position="6"/>
        <end position="125"/>
    </location>
</feature>
<comment type="caution">
    <text evidence="2">The sequence shown here is derived from an EMBL/GenBank/DDBJ whole genome shotgun (WGS) entry which is preliminary data.</text>
</comment>
<dbReference type="EMBL" id="VORX01000001">
    <property type="protein sequence ID" value="TXE10520.1"/>
    <property type="molecule type" value="Genomic_DNA"/>
</dbReference>
<dbReference type="CDD" id="cd00761">
    <property type="entry name" value="Glyco_tranf_GTA_type"/>
    <property type="match status" value="1"/>
</dbReference>